<dbReference type="Proteomes" id="UP001362999">
    <property type="component" value="Unassembled WGS sequence"/>
</dbReference>
<name>A0AAW0AG51_9AGAR</name>
<dbReference type="AlphaFoldDB" id="A0AAW0AG51"/>
<evidence type="ECO:0000313" key="1">
    <source>
        <dbReference type="EMBL" id="KAK7008036.1"/>
    </source>
</evidence>
<evidence type="ECO:0000313" key="2">
    <source>
        <dbReference type="Proteomes" id="UP001362999"/>
    </source>
</evidence>
<dbReference type="EMBL" id="JAWWNJ010000069">
    <property type="protein sequence ID" value="KAK7008036.1"/>
    <property type="molecule type" value="Genomic_DNA"/>
</dbReference>
<proteinExistence type="predicted"/>
<organism evidence="1 2">
    <name type="scientific">Favolaschia claudopus</name>
    <dbReference type="NCBI Taxonomy" id="2862362"/>
    <lineage>
        <taxon>Eukaryota</taxon>
        <taxon>Fungi</taxon>
        <taxon>Dikarya</taxon>
        <taxon>Basidiomycota</taxon>
        <taxon>Agaricomycotina</taxon>
        <taxon>Agaricomycetes</taxon>
        <taxon>Agaricomycetidae</taxon>
        <taxon>Agaricales</taxon>
        <taxon>Marasmiineae</taxon>
        <taxon>Mycenaceae</taxon>
        <taxon>Favolaschia</taxon>
    </lineage>
</organism>
<gene>
    <name evidence="1" type="ORF">R3P38DRAFT_3365735</name>
</gene>
<keyword evidence="2" id="KW-1185">Reference proteome</keyword>
<sequence>MKKGKIWRVKEYLASAAAAPARNIRHPLLRLRRSSSPPVSRWYPRGAKNTALKDIGGARPRGGLDRDWIDVSDVMSGVHASALSGVHRARLHRSAPADVVESGWRCFKSRYDTTQLEEGAARWTWHQWTTLRAAGVEVWRFGGSVSGYKYESHLTPCLNTRAEGEERLDRARGKVCAREKLVREKITYLPLEEVPLKSILRKEVCHVFGMLPACFWLSVAQMRHLLNFPQTMPMQLRSIIVQWHVQFGALTILDLEVSEGPALTKWITRLQRKQFQVEFNKRFICSMNWLGLIELYVVSPVYRRIPESSFFEGRILS</sequence>
<comment type="caution">
    <text evidence="1">The sequence shown here is derived from an EMBL/GenBank/DDBJ whole genome shotgun (WGS) entry which is preliminary data.</text>
</comment>
<reference evidence="1 2" key="1">
    <citation type="journal article" date="2024" name="J Genomics">
        <title>Draft genome sequencing and assembly of Favolaschia claudopus CIRM-BRFM 2984 isolated from oak limbs.</title>
        <authorList>
            <person name="Navarro D."/>
            <person name="Drula E."/>
            <person name="Chaduli D."/>
            <person name="Cazenave R."/>
            <person name="Ahrendt S."/>
            <person name="Wang J."/>
            <person name="Lipzen A."/>
            <person name="Daum C."/>
            <person name="Barry K."/>
            <person name="Grigoriev I.V."/>
            <person name="Favel A."/>
            <person name="Rosso M.N."/>
            <person name="Martin F."/>
        </authorList>
    </citation>
    <scope>NUCLEOTIDE SEQUENCE [LARGE SCALE GENOMIC DNA]</scope>
    <source>
        <strain evidence="1 2">CIRM-BRFM 2984</strain>
    </source>
</reference>
<protein>
    <submittedName>
        <fullName evidence="1">Uncharacterized protein</fullName>
    </submittedName>
</protein>
<accession>A0AAW0AG51</accession>